<dbReference type="Proteomes" id="UP000284531">
    <property type="component" value="Unassembled WGS sequence"/>
</dbReference>
<accession>A0A419X9J2</accession>
<dbReference type="EMBL" id="RAPQ01000008">
    <property type="protein sequence ID" value="RKE04434.1"/>
    <property type="molecule type" value="Genomic_DNA"/>
</dbReference>
<gene>
    <name evidence="1" type="ORF">BXY64_1454</name>
</gene>
<reference evidence="1 2" key="1">
    <citation type="submission" date="2018-09" db="EMBL/GenBank/DDBJ databases">
        <title>Genomic Encyclopedia of Archaeal and Bacterial Type Strains, Phase II (KMG-II): from individual species to whole genera.</title>
        <authorList>
            <person name="Goeker M."/>
        </authorList>
    </citation>
    <scope>NUCLEOTIDE SEQUENCE [LARGE SCALE GENOMIC DNA]</scope>
    <source>
        <strain evidence="1 2">DSM 21950</strain>
    </source>
</reference>
<dbReference type="InterPro" id="IPR021398">
    <property type="entry name" value="DUF3037"/>
</dbReference>
<evidence type="ECO:0008006" key="3">
    <source>
        <dbReference type="Google" id="ProtNLM"/>
    </source>
</evidence>
<sequence length="286" mass="33438">MKTYYSIIKVAPNSLAGDSISIGLVLSDDDNFFVKFSNTRIRIAKSLLGENKRFLDFFISKIENSLESIKSNNSIEKNLFKFQNKINANYFSYLNRYNQNIIQYDEPKYIKEKNSLETLDKLFSLMVDKETPQPKIYKVDQIHKVSEVINRKLITRVKDKVHTNIKFTDKYIPSLYFKYEMDCIGLNGVFTGAKSVFFNQSEVTIQKEISNYYALSTMLENMHNRYGLKNNFYLISDEPNEIGSKQHQLWEKLMKGKKFNVIHSEEADLVALKIEETKAKTFLDIE</sequence>
<keyword evidence="2" id="KW-1185">Reference proteome</keyword>
<dbReference type="OrthoDB" id="1466785at2"/>
<evidence type="ECO:0000313" key="1">
    <source>
        <dbReference type="EMBL" id="RKE04434.1"/>
    </source>
</evidence>
<dbReference type="AlphaFoldDB" id="A0A419X9J2"/>
<evidence type="ECO:0000313" key="2">
    <source>
        <dbReference type="Proteomes" id="UP000284531"/>
    </source>
</evidence>
<protein>
    <recommendedName>
        <fullName evidence="3">DUF3037 family protein</fullName>
    </recommendedName>
</protein>
<dbReference type="RefSeq" id="WP_120239210.1">
    <property type="nucleotide sequence ID" value="NZ_RAPQ01000008.1"/>
</dbReference>
<name>A0A419X9J2_9BACT</name>
<comment type="caution">
    <text evidence="1">The sequence shown here is derived from an EMBL/GenBank/DDBJ whole genome shotgun (WGS) entry which is preliminary data.</text>
</comment>
<proteinExistence type="predicted"/>
<organism evidence="1 2">
    <name type="scientific">Marinifilum flexuosum</name>
    <dbReference type="NCBI Taxonomy" id="1117708"/>
    <lineage>
        <taxon>Bacteria</taxon>
        <taxon>Pseudomonadati</taxon>
        <taxon>Bacteroidota</taxon>
        <taxon>Bacteroidia</taxon>
        <taxon>Marinilabiliales</taxon>
        <taxon>Marinifilaceae</taxon>
    </lineage>
</organism>
<dbReference type="Pfam" id="PF11236">
    <property type="entry name" value="DUF3037"/>
    <property type="match status" value="1"/>
</dbReference>